<protein>
    <recommendedName>
        <fullName evidence="3">ASCH domain-containing protein</fullName>
    </recommendedName>
</protein>
<name>A0ABT7QUS5_9BACT</name>
<reference evidence="1" key="1">
    <citation type="submission" date="2023-01" db="EMBL/GenBank/DDBJ databases">
        <title>Sulfurovum sp. XTW-4 genome assembly.</title>
        <authorList>
            <person name="Wang J."/>
        </authorList>
    </citation>
    <scope>NUCLEOTIDE SEQUENCE</scope>
    <source>
        <strain evidence="1">XTW-4</strain>
    </source>
</reference>
<proteinExistence type="predicted"/>
<dbReference type="Proteomes" id="UP001169066">
    <property type="component" value="Unassembled WGS sequence"/>
</dbReference>
<dbReference type="EMBL" id="JAQIBC010000015">
    <property type="protein sequence ID" value="MDM5264776.1"/>
    <property type="molecule type" value="Genomic_DNA"/>
</dbReference>
<comment type="caution">
    <text evidence="1">The sequence shown here is derived from an EMBL/GenBank/DDBJ whole genome shotgun (WGS) entry which is preliminary data.</text>
</comment>
<dbReference type="RefSeq" id="WP_289402658.1">
    <property type="nucleotide sequence ID" value="NZ_JAQIBC010000015.1"/>
</dbReference>
<sequence>MNKAELLQIAKPILFNTEMVRAILDERKTQTRRVVKNPAPYYKTKADQAIRIEKNDDWYKDRHYCIRDNSGGWMDLTKEDFIKHCKGYKKDDVLYVRETFCPAILNMGEENEEEIVIYKADDGREWVEPNDGFKTPWKPSIHMPKMFARIFLKVTNVRVERLQEIEDNTDNFQAEGYPDSYELKEAKRFYSNDMHGEVDYCDDCMEEWWTSLWNATTPDGYKWEDNPYVFVYEFERIEV</sequence>
<evidence type="ECO:0008006" key="3">
    <source>
        <dbReference type="Google" id="ProtNLM"/>
    </source>
</evidence>
<evidence type="ECO:0000313" key="1">
    <source>
        <dbReference type="EMBL" id="MDM5264776.1"/>
    </source>
</evidence>
<keyword evidence="2" id="KW-1185">Reference proteome</keyword>
<gene>
    <name evidence="1" type="ORF">PF327_11275</name>
</gene>
<evidence type="ECO:0000313" key="2">
    <source>
        <dbReference type="Proteomes" id="UP001169066"/>
    </source>
</evidence>
<organism evidence="1 2">
    <name type="scientific">Sulfurovum xiamenensis</name>
    <dbReference type="NCBI Taxonomy" id="3019066"/>
    <lineage>
        <taxon>Bacteria</taxon>
        <taxon>Pseudomonadati</taxon>
        <taxon>Campylobacterota</taxon>
        <taxon>Epsilonproteobacteria</taxon>
        <taxon>Campylobacterales</taxon>
        <taxon>Sulfurovaceae</taxon>
        <taxon>Sulfurovum</taxon>
    </lineage>
</organism>
<accession>A0ABT7QUS5</accession>